<organism evidence="2 3">
    <name type="scientific">Dissostichus eleginoides</name>
    <name type="common">Patagonian toothfish</name>
    <name type="synonym">Dissostichus amissus</name>
    <dbReference type="NCBI Taxonomy" id="100907"/>
    <lineage>
        <taxon>Eukaryota</taxon>
        <taxon>Metazoa</taxon>
        <taxon>Chordata</taxon>
        <taxon>Craniata</taxon>
        <taxon>Vertebrata</taxon>
        <taxon>Euteleostomi</taxon>
        <taxon>Actinopterygii</taxon>
        <taxon>Neopterygii</taxon>
        <taxon>Teleostei</taxon>
        <taxon>Neoteleostei</taxon>
        <taxon>Acanthomorphata</taxon>
        <taxon>Eupercaria</taxon>
        <taxon>Perciformes</taxon>
        <taxon>Notothenioidei</taxon>
        <taxon>Nototheniidae</taxon>
        <taxon>Dissostichus</taxon>
    </lineage>
</organism>
<comment type="caution">
    <text evidence="2">The sequence shown here is derived from an EMBL/GenBank/DDBJ whole genome shotgun (WGS) entry which is preliminary data.</text>
</comment>
<name>A0AAD9BKH0_DISEL</name>
<dbReference type="EMBL" id="JASDAP010000023">
    <property type="protein sequence ID" value="KAK1883373.1"/>
    <property type="molecule type" value="Genomic_DNA"/>
</dbReference>
<keyword evidence="3" id="KW-1185">Reference proteome</keyword>
<keyword evidence="2" id="KW-0808">Transferase</keyword>
<proteinExistence type="predicted"/>
<evidence type="ECO:0000313" key="3">
    <source>
        <dbReference type="Proteomes" id="UP001228049"/>
    </source>
</evidence>
<sequence>MVGLSATKPAPPPGLGLVWRVMETPSRTKYKTCQRADELLVSQRPSPAANAGANVLTSVFPWSPASGGQVWFLQLGQRWSPHSRPGKCNGEDTSSRRRKGTGTTTRQSDSLRQIGVRRSATGPLRRWEGSSCLNGHLPPASSQAAPGQLGSDPPHLLLRWGGRSKHGRYNFTYQSKKNSKP</sequence>
<accession>A0AAD9BKH0</accession>
<evidence type="ECO:0000256" key="1">
    <source>
        <dbReference type="SAM" id="MobiDB-lite"/>
    </source>
</evidence>
<evidence type="ECO:0000313" key="2">
    <source>
        <dbReference type="EMBL" id="KAK1883373.1"/>
    </source>
</evidence>
<gene>
    <name evidence="2" type="ORF">KUDE01_024147</name>
</gene>
<dbReference type="Proteomes" id="UP001228049">
    <property type="component" value="Unassembled WGS sequence"/>
</dbReference>
<reference evidence="2" key="1">
    <citation type="submission" date="2023-04" db="EMBL/GenBank/DDBJ databases">
        <title>Chromosome-level genome of Chaenocephalus aceratus.</title>
        <authorList>
            <person name="Park H."/>
        </authorList>
    </citation>
    <scope>NUCLEOTIDE SEQUENCE</scope>
    <source>
        <strain evidence="2">DE</strain>
        <tissue evidence="2">Muscle</tissue>
    </source>
</reference>
<protein>
    <submittedName>
        <fullName evidence="2">Tyrosine-protein kinase ABL2</fullName>
    </submittedName>
</protein>
<feature type="region of interest" description="Disordered" evidence="1">
    <location>
        <begin position="80"/>
        <end position="161"/>
    </location>
</feature>
<dbReference type="GO" id="GO:0016301">
    <property type="term" value="F:kinase activity"/>
    <property type="evidence" value="ECO:0007669"/>
    <property type="project" value="UniProtKB-KW"/>
</dbReference>
<dbReference type="AlphaFoldDB" id="A0AAD9BKH0"/>
<keyword evidence="2" id="KW-0418">Kinase</keyword>